<protein>
    <recommendedName>
        <fullName evidence="5">Anti-sigma factor</fullName>
    </recommendedName>
</protein>
<comment type="caution">
    <text evidence="3">The sequence shown here is derived from an EMBL/GenBank/DDBJ whole genome shotgun (WGS) entry which is preliminary data.</text>
</comment>
<keyword evidence="4" id="KW-1185">Reference proteome</keyword>
<feature type="domain" description="Protein FecR C-terminal" evidence="2">
    <location>
        <begin position="337"/>
        <end position="404"/>
    </location>
</feature>
<dbReference type="Pfam" id="PF16344">
    <property type="entry name" value="FecR_C"/>
    <property type="match status" value="1"/>
</dbReference>
<proteinExistence type="predicted"/>
<dbReference type="InterPro" id="IPR012373">
    <property type="entry name" value="Ferrdict_sens_TM"/>
</dbReference>
<dbReference type="EMBL" id="PYFT01000001">
    <property type="protein sequence ID" value="PSR55715.1"/>
    <property type="molecule type" value="Genomic_DNA"/>
</dbReference>
<dbReference type="Gene3D" id="2.60.120.1440">
    <property type="match status" value="1"/>
</dbReference>
<dbReference type="Proteomes" id="UP000240357">
    <property type="component" value="Unassembled WGS sequence"/>
</dbReference>
<evidence type="ECO:0000259" key="1">
    <source>
        <dbReference type="Pfam" id="PF04773"/>
    </source>
</evidence>
<gene>
    <name evidence="3" type="ORF">AHMF7605_20510</name>
</gene>
<dbReference type="InterPro" id="IPR006860">
    <property type="entry name" value="FecR"/>
</dbReference>
<dbReference type="RefSeq" id="WP_106931896.1">
    <property type="nucleotide sequence ID" value="NZ_PYFT01000001.1"/>
</dbReference>
<evidence type="ECO:0000313" key="3">
    <source>
        <dbReference type="EMBL" id="PSR55715.1"/>
    </source>
</evidence>
<dbReference type="GO" id="GO:0016989">
    <property type="term" value="F:sigma factor antagonist activity"/>
    <property type="evidence" value="ECO:0007669"/>
    <property type="project" value="TreeGrafter"/>
</dbReference>
<evidence type="ECO:0000313" key="4">
    <source>
        <dbReference type="Proteomes" id="UP000240357"/>
    </source>
</evidence>
<dbReference type="PANTHER" id="PTHR30273:SF2">
    <property type="entry name" value="PROTEIN FECR"/>
    <property type="match status" value="1"/>
</dbReference>
<dbReference type="Pfam" id="PF04773">
    <property type="entry name" value="FecR"/>
    <property type="match status" value="1"/>
</dbReference>
<dbReference type="AlphaFoldDB" id="A0A2T2YJR5"/>
<feature type="domain" description="FecR protein" evidence="1">
    <location>
        <begin position="202"/>
        <end position="297"/>
    </location>
</feature>
<evidence type="ECO:0008006" key="5">
    <source>
        <dbReference type="Google" id="ProtNLM"/>
    </source>
</evidence>
<dbReference type="InterPro" id="IPR032508">
    <property type="entry name" value="FecR_C"/>
</dbReference>
<evidence type="ECO:0000259" key="2">
    <source>
        <dbReference type="Pfam" id="PF16344"/>
    </source>
</evidence>
<sequence length="409" mass="46037">MENTEQPLDPRIFEKANLILRYYQGELTTQEREKVEQWLAEDETNQQFAESLKEEDQIQEPLDFLASVDTEAAWQKVAPKIQNPRKKISFWQNSEYLKYAAVLLLVCLAGGFAYKISLTQNAGNPATPMASHQPKAIIPASKVDRNKAQLTLSNGSVIDLDNQKNGTIWHKNGTWITKQDKELHFSFSPEASHNTDRKGLTTLTIPTGSQYKITLPDGSQVWLNAASTLSFSDFSTEKKRVVALTGEAYFEVAKNKHQPFLVKAKGTTVEVLGTHFNVMAYPEENSINTTLLEGSVKVSNTSSHKILQPGFQAKAGTTIEVEKVDVNAAVAWKNGFFHFQNAELKIIMRQLERWYGVEFVNPGRLQNQHFTGIISRKTEVAKILKMLELSGDIHFKTEGKKVIIQPDNI</sequence>
<accession>A0A2T2YJR5</accession>
<dbReference type="OrthoDB" id="1452822at2"/>
<organism evidence="3 4">
    <name type="scientific">Adhaeribacter arboris</name>
    <dbReference type="NCBI Taxonomy" id="2072846"/>
    <lineage>
        <taxon>Bacteria</taxon>
        <taxon>Pseudomonadati</taxon>
        <taxon>Bacteroidota</taxon>
        <taxon>Cytophagia</taxon>
        <taxon>Cytophagales</taxon>
        <taxon>Hymenobacteraceae</taxon>
        <taxon>Adhaeribacter</taxon>
    </lineage>
</organism>
<dbReference type="PANTHER" id="PTHR30273">
    <property type="entry name" value="PERIPLASMIC SIGNAL SENSOR AND SIGMA FACTOR ACTIVATOR FECR-RELATED"/>
    <property type="match status" value="1"/>
</dbReference>
<name>A0A2T2YJR5_9BACT</name>
<dbReference type="Gene3D" id="3.55.50.30">
    <property type="match status" value="1"/>
</dbReference>
<reference evidence="3 4" key="1">
    <citation type="submission" date="2018-03" db="EMBL/GenBank/DDBJ databases">
        <title>Adhaeribacter sp. HMF7605 Genome sequencing and assembly.</title>
        <authorList>
            <person name="Kang H."/>
            <person name="Kang J."/>
            <person name="Cha I."/>
            <person name="Kim H."/>
            <person name="Joh K."/>
        </authorList>
    </citation>
    <scope>NUCLEOTIDE SEQUENCE [LARGE SCALE GENOMIC DNA]</scope>
    <source>
        <strain evidence="3 4">HMF7605</strain>
    </source>
</reference>